<sequence length="348" mass="38584">MSGVSITKPAQTAAAPATDTLRSSGAPFAPSRAARELGLKRREFDLAVHLGCVRTVPDEGGGGRRVGRDEIDRLRGDEHFPETLRERVRAVGTAEGATLMDVTPTRFTRLARLGLVTPVAFYLNRYRAVVWLYLADELRQFASGKDTAPLLTGRISQDQRDKLAEGLDLRPRNWRGRQLGFLLRPADDPWARAAVVASFLDPAQVAEIVDDPYERAHLNRFRPDQPTHGAPGSPTARLAERIMTADDPDEIAWLRADLTGTLTEARDHRPAPRPRSEQHATVHCGQVQERVRPVPPQHDNRPQAAERPRTLEVPGGPETAERSRGLLGRLRGRSSRPARDRGKRPARV</sequence>
<feature type="compositionally biased region" description="Basic residues" evidence="1">
    <location>
        <begin position="330"/>
        <end position="348"/>
    </location>
</feature>
<feature type="region of interest" description="Disordered" evidence="1">
    <location>
        <begin position="263"/>
        <end position="348"/>
    </location>
</feature>
<dbReference type="Pfam" id="PF19934">
    <property type="entry name" value="DUF6397"/>
    <property type="match status" value="1"/>
</dbReference>
<reference evidence="2" key="1">
    <citation type="submission" date="2022-10" db="EMBL/GenBank/DDBJ databases">
        <title>The complete genomes of actinobacterial strains from the NBC collection.</title>
        <authorList>
            <person name="Joergensen T.S."/>
            <person name="Alvarez Arevalo M."/>
            <person name="Sterndorff E.B."/>
            <person name="Faurdal D."/>
            <person name="Vuksanovic O."/>
            <person name="Mourched A.-S."/>
            <person name="Charusanti P."/>
            <person name="Shaw S."/>
            <person name="Blin K."/>
            <person name="Weber T."/>
        </authorList>
    </citation>
    <scope>NUCLEOTIDE SEQUENCE</scope>
    <source>
        <strain evidence="2">NBC_00093</strain>
    </source>
</reference>
<proteinExistence type="predicted"/>
<name>A0AAU2ADW9_9ACTN</name>
<dbReference type="AlphaFoldDB" id="A0AAU2ADW9"/>
<evidence type="ECO:0000313" key="2">
    <source>
        <dbReference type="EMBL" id="WTT22134.1"/>
    </source>
</evidence>
<accession>A0AAU2ADW9</accession>
<evidence type="ECO:0000256" key="1">
    <source>
        <dbReference type="SAM" id="MobiDB-lite"/>
    </source>
</evidence>
<dbReference type="EMBL" id="CP108222">
    <property type="protein sequence ID" value="WTT22134.1"/>
    <property type="molecule type" value="Genomic_DNA"/>
</dbReference>
<feature type="region of interest" description="Disordered" evidence="1">
    <location>
        <begin position="1"/>
        <end position="27"/>
    </location>
</feature>
<feature type="compositionally biased region" description="Basic and acidic residues" evidence="1">
    <location>
        <begin position="264"/>
        <end position="280"/>
    </location>
</feature>
<feature type="compositionally biased region" description="Basic and acidic residues" evidence="1">
    <location>
        <begin position="298"/>
        <end position="310"/>
    </location>
</feature>
<feature type="compositionally biased region" description="Low complexity" evidence="1">
    <location>
        <begin position="9"/>
        <end position="18"/>
    </location>
</feature>
<organism evidence="2">
    <name type="scientific">Streptomyces sp. NBC_00093</name>
    <dbReference type="NCBI Taxonomy" id="2975649"/>
    <lineage>
        <taxon>Bacteria</taxon>
        <taxon>Bacillati</taxon>
        <taxon>Actinomycetota</taxon>
        <taxon>Actinomycetes</taxon>
        <taxon>Kitasatosporales</taxon>
        <taxon>Streptomycetaceae</taxon>
        <taxon>Streptomyces</taxon>
    </lineage>
</organism>
<protein>
    <submittedName>
        <fullName evidence="2">DUF6397 family protein</fullName>
    </submittedName>
</protein>
<dbReference type="InterPro" id="IPR045652">
    <property type="entry name" value="DUF6397"/>
</dbReference>
<gene>
    <name evidence="2" type="ORF">OHA22_44680</name>
</gene>